<dbReference type="NCBIfam" id="NF005425">
    <property type="entry name" value="PRK07006.1"/>
    <property type="match status" value="1"/>
</dbReference>
<feature type="binding site" evidence="13">
    <location>
        <position position="119"/>
    </location>
    <ligand>
        <name>D-threo-isocitrate</name>
        <dbReference type="ChEBI" id="CHEBI:15562"/>
    </ligand>
</feature>
<feature type="site" description="Critical for catalysis" evidence="16">
    <location>
        <position position="150"/>
    </location>
</feature>
<dbReference type="SMART" id="SM01329">
    <property type="entry name" value="Iso_dh"/>
    <property type="match status" value="1"/>
</dbReference>
<comment type="cofactor">
    <cofactor evidence="1">
        <name>Mn(2+)</name>
        <dbReference type="ChEBI" id="CHEBI:29035"/>
    </cofactor>
</comment>
<reference evidence="19 20" key="1">
    <citation type="journal article" date="2013" name="Genome Announc.">
        <title>Draft Genome Sequence of Desulfotignum phosphitoxidans DSM 13687 Strain FiPS-3.</title>
        <authorList>
            <person name="Poehlein A."/>
            <person name="Daniel R."/>
            <person name="Simeonova D.D."/>
        </authorList>
    </citation>
    <scope>NUCLEOTIDE SEQUENCE [LARGE SCALE GENOMIC DNA]</scope>
    <source>
        <strain evidence="19 20">DSM 13687</strain>
    </source>
</reference>
<dbReference type="PANTHER" id="PTHR43504:SF1">
    <property type="entry name" value="ISOCITRATE DEHYDROGENASE [NADP]"/>
    <property type="match status" value="1"/>
</dbReference>
<dbReference type="InterPro" id="IPR019818">
    <property type="entry name" value="IsoCit/isopropylmalate_DH_CS"/>
</dbReference>
<keyword evidence="20" id="KW-1185">Reference proteome</keyword>
<evidence type="ECO:0000256" key="13">
    <source>
        <dbReference type="PIRSR" id="PIRSR604439-1"/>
    </source>
</evidence>
<evidence type="ECO:0000256" key="8">
    <source>
        <dbReference type="ARBA" id="ARBA00022842"/>
    </source>
</evidence>
<keyword evidence="9 14" id="KW-0521">NADP</keyword>
<dbReference type="OrthoDB" id="9806254at2"/>
<evidence type="ECO:0000256" key="7">
    <source>
        <dbReference type="ARBA" id="ARBA00022723"/>
    </source>
</evidence>
<keyword evidence="11 15" id="KW-0464">Manganese</keyword>
<keyword evidence="6" id="KW-0816">Tricarboxylic acid cycle</keyword>
<dbReference type="EMBL" id="APJX01000003">
    <property type="protein sequence ID" value="EMS79872.1"/>
    <property type="molecule type" value="Genomic_DNA"/>
</dbReference>
<dbReference type="GO" id="GO:0006099">
    <property type="term" value="P:tricarboxylic acid cycle"/>
    <property type="evidence" value="ECO:0007669"/>
    <property type="project" value="UniProtKB-KW"/>
</dbReference>
<evidence type="ECO:0000313" key="19">
    <source>
        <dbReference type="EMBL" id="EMS79872.1"/>
    </source>
</evidence>
<evidence type="ECO:0000256" key="10">
    <source>
        <dbReference type="ARBA" id="ARBA00023002"/>
    </source>
</evidence>
<keyword evidence="7" id="KW-0479">Metal-binding</keyword>
<name>S0G5P3_9BACT</name>
<protein>
    <recommendedName>
        <fullName evidence="4">isocitrate dehydrogenase (NADP(+))</fullName>
        <ecNumber evidence="4">1.1.1.42</ecNumber>
    </recommendedName>
</protein>
<dbReference type="SUPFAM" id="SSF53659">
    <property type="entry name" value="Isocitrate/Isopropylmalate dehydrogenase-like"/>
    <property type="match status" value="1"/>
</dbReference>
<keyword evidence="10 19" id="KW-0560">Oxidoreductase</keyword>
<accession>S0G5P3</accession>
<feature type="binding site" evidence="14">
    <location>
        <position position="340"/>
    </location>
    <ligand>
        <name>NADP(+)</name>
        <dbReference type="ChEBI" id="CHEBI:58349"/>
    </ligand>
</feature>
<dbReference type="InterPro" id="IPR004439">
    <property type="entry name" value="Isocitrate_DH_NADP_dimer_prok"/>
</dbReference>
<feature type="modified residue" description="N6-acetyllysine" evidence="17">
    <location>
        <position position="132"/>
    </location>
</feature>
<evidence type="ECO:0000256" key="11">
    <source>
        <dbReference type="ARBA" id="ARBA00023211"/>
    </source>
</evidence>
<comment type="caution">
    <text evidence="19">The sequence shown here is derived from an EMBL/GenBank/DDBJ whole genome shotgun (WGS) entry which is preliminary data.</text>
</comment>
<dbReference type="Pfam" id="PF00180">
    <property type="entry name" value="Iso_dh"/>
    <property type="match status" value="1"/>
</dbReference>
<comment type="similarity">
    <text evidence="2">Belongs to the isocitrate and isopropylmalate dehydrogenases family.</text>
</comment>
<dbReference type="GO" id="GO:0051287">
    <property type="term" value="F:NAD binding"/>
    <property type="evidence" value="ECO:0007669"/>
    <property type="project" value="InterPro"/>
</dbReference>
<dbReference type="InterPro" id="IPR024084">
    <property type="entry name" value="IsoPropMal-DH-like_dom"/>
</dbReference>
<organism evidence="19 20">
    <name type="scientific">Desulfotignum phosphitoxidans DSM 13687</name>
    <dbReference type="NCBI Taxonomy" id="1286635"/>
    <lineage>
        <taxon>Bacteria</taxon>
        <taxon>Pseudomonadati</taxon>
        <taxon>Thermodesulfobacteriota</taxon>
        <taxon>Desulfobacteria</taxon>
        <taxon>Desulfobacterales</taxon>
        <taxon>Desulfobacteraceae</taxon>
        <taxon>Desulfotignum</taxon>
    </lineage>
</organism>
<feature type="binding site" evidence="13">
    <location>
        <position position="143"/>
    </location>
    <ligand>
        <name>D-threo-isocitrate</name>
        <dbReference type="ChEBI" id="CHEBI:15562"/>
    </ligand>
</feature>
<evidence type="ECO:0000256" key="5">
    <source>
        <dbReference type="ARBA" id="ARBA00022435"/>
    </source>
</evidence>
<comment type="subunit">
    <text evidence="3">Homodimer.</text>
</comment>
<evidence type="ECO:0000256" key="4">
    <source>
        <dbReference type="ARBA" id="ARBA00013013"/>
    </source>
</evidence>
<dbReference type="Proteomes" id="UP000014216">
    <property type="component" value="Unassembled WGS sequence"/>
</dbReference>
<dbReference type="AlphaFoldDB" id="S0G5P3"/>
<keyword evidence="5" id="KW-0329">Glyoxylate bypass</keyword>
<evidence type="ECO:0000256" key="17">
    <source>
        <dbReference type="PIRSR" id="PIRSR604439-5"/>
    </source>
</evidence>
<feature type="binding site" evidence="15">
    <location>
        <position position="295"/>
    </location>
    <ligand>
        <name>Mg(2+)</name>
        <dbReference type="ChEBI" id="CHEBI:18420"/>
    </ligand>
</feature>
<dbReference type="PROSITE" id="PS00470">
    <property type="entry name" value="IDH_IMDH"/>
    <property type="match status" value="1"/>
</dbReference>
<evidence type="ECO:0000256" key="14">
    <source>
        <dbReference type="PIRSR" id="PIRSR604439-2"/>
    </source>
</evidence>
<evidence type="ECO:0000256" key="2">
    <source>
        <dbReference type="ARBA" id="ARBA00007769"/>
    </source>
</evidence>
<feature type="binding site" evidence="13">
    <location>
        <position position="109"/>
    </location>
    <ligand>
        <name>D-threo-isocitrate</name>
        <dbReference type="ChEBI" id="CHEBI:15562"/>
    </ligand>
</feature>
<dbReference type="EC" id="1.1.1.42" evidence="4"/>
<feature type="binding site" evidence="13">
    <location>
        <position position="105"/>
    </location>
    <ligand>
        <name>D-threo-isocitrate</name>
        <dbReference type="ChEBI" id="CHEBI:15562"/>
    </ligand>
</feature>
<gene>
    <name evidence="19" type="primary">icd</name>
    <name evidence="19" type="ORF">Dpo_3c00140</name>
</gene>
<feature type="domain" description="Isopropylmalate dehydrogenase-like" evidence="18">
    <location>
        <begin position="20"/>
        <end position="400"/>
    </location>
</feature>
<feature type="modified residue" description="N6-succinyllysine" evidence="17">
    <location>
        <position position="90"/>
    </location>
</feature>
<dbReference type="RefSeq" id="WP_006965195.1">
    <property type="nucleotide sequence ID" value="NZ_APJX01000003.1"/>
</dbReference>
<proteinExistence type="inferred from homology"/>
<feature type="site" description="Critical for catalysis" evidence="16">
    <location>
        <position position="217"/>
    </location>
</feature>
<dbReference type="PATRIC" id="fig|1286635.3.peg.1572"/>
<comment type="cofactor">
    <cofactor evidence="15">
        <name>Mg(2+)</name>
        <dbReference type="ChEBI" id="CHEBI:18420"/>
    </cofactor>
    <cofactor evidence="15">
        <name>Mn(2+)</name>
        <dbReference type="ChEBI" id="CHEBI:29035"/>
    </cofactor>
    <text evidence="15">Binds 1 Mg(2+) or Mn(2+) ion per subunit.</text>
</comment>
<feature type="binding site" evidence="13">
    <location>
        <position position="103"/>
    </location>
    <ligand>
        <name>D-threo-isocitrate</name>
        <dbReference type="ChEBI" id="CHEBI:15562"/>
    </ligand>
</feature>
<evidence type="ECO:0000256" key="12">
    <source>
        <dbReference type="ARBA" id="ARBA00023554"/>
    </source>
</evidence>
<evidence type="ECO:0000256" key="1">
    <source>
        <dbReference type="ARBA" id="ARBA00001936"/>
    </source>
</evidence>
<dbReference type="GO" id="GO:0000287">
    <property type="term" value="F:magnesium ion binding"/>
    <property type="evidence" value="ECO:0007669"/>
    <property type="project" value="InterPro"/>
</dbReference>
<evidence type="ECO:0000259" key="18">
    <source>
        <dbReference type="SMART" id="SM01329"/>
    </source>
</evidence>
<evidence type="ECO:0000256" key="16">
    <source>
        <dbReference type="PIRSR" id="PIRSR604439-4"/>
    </source>
</evidence>
<keyword evidence="8 15" id="KW-0460">Magnesium</keyword>
<feature type="modified residue" description="Phosphoserine" evidence="17">
    <location>
        <position position="103"/>
    </location>
</feature>
<dbReference type="GO" id="GO:0004450">
    <property type="term" value="F:isocitrate dehydrogenase (NADP+) activity"/>
    <property type="evidence" value="ECO:0007669"/>
    <property type="project" value="UniProtKB-EC"/>
</dbReference>
<sequence>MQQPISITSNGTWQVPDYPSVACIKGDGIGSDIWPNARIVLDAAVNAVFGEEKKIDWVPVPAGAASFKETGHWLPDQTLETIRNLKVAIKGPLATPVGKGIRSLNVRLRKELDLYACIRPVKYYPPVPSPVKHPEKVDMVVFRENTEDVYAGMEWEAGTPECRQLMHMLKTRLNCNLPESSALGLKPMSPENTRRLVKKACEYALENNRKSVTLMHKGNIMKFTEGGFRKWGYEAAFDCFGDRMITEDVLYARYEGVVPDGHVVVRDRIADMVFADVLLKPDQYDIIACPNLNGDYISDALAAQVGGLGMAPGANIGDACAVFEATHGTAPDIAGKDAANPCSLMLSGAMMLDHLGWHAAGDAVRRAVGRALAGGQVTSDLADQIPGAKAVSCSGFSRIVMENLFVTA</sequence>
<dbReference type="Gene3D" id="3.40.718.10">
    <property type="entry name" value="Isopropylmalate Dehydrogenase"/>
    <property type="match status" value="1"/>
</dbReference>
<evidence type="ECO:0000256" key="9">
    <source>
        <dbReference type="ARBA" id="ARBA00022857"/>
    </source>
</evidence>
<evidence type="ECO:0000256" key="3">
    <source>
        <dbReference type="ARBA" id="ARBA00011738"/>
    </source>
</evidence>
<evidence type="ECO:0000256" key="15">
    <source>
        <dbReference type="PIRSR" id="PIRSR604439-3"/>
    </source>
</evidence>
<evidence type="ECO:0000256" key="6">
    <source>
        <dbReference type="ARBA" id="ARBA00022532"/>
    </source>
</evidence>
<dbReference type="GO" id="GO:0006097">
    <property type="term" value="P:glyoxylate cycle"/>
    <property type="evidence" value="ECO:0007669"/>
    <property type="project" value="UniProtKB-KW"/>
</dbReference>
<dbReference type="PANTHER" id="PTHR43504">
    <property type="entry name" value="ISOCITRATE DEHYDROGENASE [NADP]"/>
    <property type="match status" value="1"/>
</dbReference>
<comment type="catalytic activity">
    <reaction evidence="12">
        <text>D-threo-isocitrate + NADP(+) = 2-oxoglutarate + CO2 + NADPH</text>
        <dbReference type="Rhea" id="RHEA:19629"/>
        <dbReference type="ChEBI" id="CHEBI:15562"/>
        <dbReference type="ChEBI" id="CHEBI:16526"/>
        <dbReference type="ChEBI" id="CHEBI:16810"/>
        <dbReference type="ChEBI" id="CHEBI:57783"/>
        <dbReference type="ChEBI" id="CHEBI:58349"/>
        <dbReference type="EC" id="1.1.1.42"/>
    </reaction>
</comment>
<evidence type="ECO:0000313" key="20">
    <source>
        <dbReference type="Proteomes" id="UP000014216"/>
    </source>
</evidence>